<keyword evidence="8" id="KW-0255">Endonuclease</keyword>
<dbReference type="RefSeq" id="XP_002775704.1">
    <property type="nucleotide sequence ID" value="XM_002775658.1"/>
</dbReference>
<dbReference type="GO" id="GO:0005694">
    <property type="term" value="C:chromosome"/>
    <property type="evidence" value="ECO:0007669"/>
    <property type="project" value="UniProtKB-ARBA"/>
</dbReference>
<dbReference type="PANTHER" id="PTHR10887:SF495">
    <property type="entry name" value="HELICASE SENATAXIN ISOFORM X1-RELATED"/>
    <property type="match status" value="1"/>
</dbReference>
<evidence type="ECO:0000313" key="8">
    <source>
        <dbReference type="EMBL" id="EER07520.1"/>
    </source>
</evidence>
<gene>
    <name evidence="8" type="ORF">Pmar_PMAR020687</name>
</gene>
<proteinExistence type="predicted"/>
<protein>
    <submittedName>
        <fullName evidence="8">Splicing endonuclease positive effector sen1, putative</fullName>
    </submittedName>
</protein>
<organism evidence="9">
    <name type="scientific">Perkinsus marinus (strain ATCC 50983 / TXsc)</name>
    <dbReference type="NCBI Taxonomy" id="423536"/>
    <lineage>
        <taxon>Eukaryota</taxon>
        <taxon>Sar</taxon>
        <taxon>Alveolata</taxon>
        <taxon>Perkinsozoa</taxon>
        <taxon>Perkinsea</taxon>
        <taxon>Perkinsida</taxon>
        <taxon>Perkinsidae</taxon>
        <taxon>Perkinsus</taxon>
    </lineage>
</organism>
<keyword evidence="1" id="KW-0547">Nucleotide-binding</keyword>
<dbReference type="Pfam" id="PF13087">
    <property type="entry name" value="AAA_12"/>
    <property type="match status" value="1"/>
</dbReference>
<dbReference type="OMA" id="TIIHGPP"/>
<dbReference type="CDD" id="cd18808">
    <property type="entry name" value="SF1_C_Upf1"/>
    <property type="match status" value="1"/>
</dbReference>
<evidence type="ECO:0000256" key="1">
    <source>
        <dbReference type="ARBA" id="ARBA00022741"/>
    </source>
</evidence>
<dbReference type="GO" id="GO:0004386">
    <property type="term" value="F:helicase activity"/>
    <property type="evidence" value="ECO:0007669"/>
    <property type="project" value="UniProtKB-KW"/>
</dbReference>
<evidence type="ECO:0000256" key="5">
    <source>
        <dbReference type="SAM" id="Coils"/>
    </source>
</evidence>
<dbReference type="PANTHER" id="PTHR10887">
    <property type="entry name" value="DNA2/NAM7 HELICASE FAMILY"/>
    <property type="match status" value="1"/>
</dbReference>
<evidence type="ECO:0000259" key="6">
    <source>
        <dbReference type="Pfam" id="PF13086"/>
    </source>
</evidence>
<dbReference type="SUPFAM" id="SSF52540">
    <property type="entry name" value="P-loop containing nucleoside triphosphate hydrolases"/>
    <property type="match status" value="1"/>
</dbReference>
<dbReference type="GO" id="GO:0016787">
    <property type="term" value="F:hydrolase activity"/>
    <property type="evidence" value="ECO:0007669"/>
    <property type="project" value="UniProtKB-KW"/>
</dbReference>
<dbReference type="EMBL" id="GG679899">
    <property type="protein sequence ID" value="EER07520.1"/>
    <property type="molecule type" value="Genomic_DNA"/>
</dbReference>
<keyword evidence="4" id="KW-0067">ATP-binding</keyword>
<feature type="domain" description="DNA2/NAM7 helicase helicase" evidence="6">
    <location>
        <begin position="155"/>
        <end position="412"/>
    </location>
</feature>
<dbReference type="Gene3D" id="3.40.50.300">
    <property type="entry name" value="P-loop containing nucleotide triphosphate hydrolases"/>
    <property type="match status" value="2"/>
</dbReference>
<keyword evidence="2" id="KW-0378">Hydrolase</keyword>
<dbReference type="CDD" id="cd18042">
    <property type="entry name" value="DEXXQc_SETX"/>
    <property type="match status" value="1"/>
</dbReference>
<dbReference type="InterPro" id="IPR045055">
    <property type="entry name" value="DNA2/NAM7-like"/>
</dbReference>
<evidence type="ECO:0000313" key="9">
    <source>
        <dbReference type="Proteomes" id="UP000007800"/>
    </source>
</evidence>
<dbReference type="GeneID" id="9041493"/>
<evidence type="ECO:0000259" key="7">
    <source>
        <dbReference type="Pfam" id="PF13087"/>
    </source>
</evidence>
<dbReference type="FunCoup" id="C5L7Q8">
    <property type="interactions" value="47"/>
</dbReference>
<dbReference type="InterPro" id="IPR041679">
    <property type="entry name" value="DNA2/NAM7-like_C"/>
</dbReference>
<accession>C5L7Q8</accession>
<feature type="domain" description="DNA2/NAM7 helicase-like C-terminal" evidence="7">
    <location>
        <begin position="420"/>
        <end position="597"/>
    </location>
</feature>
<sequence length="674" mass="74016">MVAAAMDVAQVLLIRPSEDGSSSLYDKLLSGAPLVSVRDLAVSPLAFGVVFKEAVQQPGEEEMGKFRCARIKIPFQSEEAPYGLSPQSPWSVGSFCQAVVLGSTITSERECEALDWVLSNNTLSPLRDLLITPSVPVLRRTNTSSITDDTVQGDLNQAQLRAVTSAADVSSPITLVQGPPGTGKTKTIVAMVKALLKTTNTLVICAPSNAAVDELASRIMASWPPSKSLSDAHQVLRVGSCRRITREEVKTISLEELAKTGGREKVYELRGFHKEKREEILKEIRKLEEGIKELTGDNDSEAKADRGRLVARKKELKEELDKLKQRSSRALSRSRDEACKHLLGRARVVLGTLSSFGSSTITSNFVARDATCIIDEACQAIEPSALIPLKLRGVKRLVLVGDPQQLPATVVSMEAKALRYERSLFERLIGAGWKAHLLDEQYRMLPEIANFASKEFYDGRLKTAESCRFPSSLGQPLRPLLFLDSRLGSEQRGGTSLVNTEEAIIVGKMVEAVANRKLSVGVVTPYRQQALLIRRTVSMSGAEVDTVDAYQGQEKDIIIMSCVRSNRDGGIGFVADYRRLNVSLTRAKYALWIVGNAESLGRSSKVWADLIHYCQEHESLVDASRIQKRSHYAEGGEPTLDSLLLQQEQNKPAEVTPLSPQLVVGNKRMRCYLG</sequence>
<dbReference type="InterPro" id="IPR041677">
    <property type="entry name" value="DNA2/NAM7_AAA_11"/>
</dbReference>
<reference evidence="8 9" key="1">
    <citation type="submission" date="2008-07" db="EMBL/GenBank/DDBJ databases">
        <authorList>
            <person name="El-Sayed N."/>
            <person name="Caler E."/>
            <person name="Inman J."/>
            <person name="Amedeo P."/>
            <person name="Hass B."/>
            <person name="Wortman J."/>
        </authorList>
    </citation>
    <scope>NUCLEOTIDE SEQUENCE [LARGE SCALE GENOMIC DNA]</scope>
    <source>
        <strain evidence="9">ATCC 50983 / TXsc</strain>
    </source>
</reference>
<evidence type="ECO:0000256" key="2">
    <source>
        <dbReference type="ARBA" id="ARBA00022801"/>
    </source>
</evidence>
<dbReference type="Proteomes" id="UP000007800">
    <property type="component" value="Unassembled WGS sequence"/>
</dbReference>
<evidence type="ECO:0000256" key="4">
    <source>
        <dbReference type="ARBA" id="ARBA00022840"/>
    </source>
</evidence>
<dbReference type="InParanoid" id="C5L7Q8"/>
<dbReference type="FunFam" id="3.40.50.300:FF:000326">
    <property type="entry name" value="P-loop containing nucleoside triphosphate hydrolase"/>
    <property type="match status" value="1"/>
</dbReference>
<dbReference type="OrthoDB" id="6513042at2759"/>
<dbReference type="Pfam" id="PF13086">
    <property type="entry name" value="AAA_11"/>
    <property type="match status" value="1"/>
</dbReference>
<keyword evidence="3" id="KW-0347">Helicase</keyword>
<dbReference type="GO" id="GO:0005524">
    <property type="term" value="F:ATP binding"/>
    <property type="evidence" value="ECO:0007669"/>
    <property type="project" value="UniProtKB-KW"/>
</dbReference>
<dbReference type="InterPro" id="IPR047187">
    <property type="entry name" value="SF1_C_Upf1"/>
</dbReference>
<dbReference type="InterPro" id="IPR027417">
    <property type="entry name" value="P-loop_NTPase"/>
</dbReference>
<keyword evidence="8" id="KW-0540">Nuclease</keyword>
<evidence type="ECO:0000256" key="3">
    <source>
        <dbReference type="ARBA" id="ARBA00022806"/>
    </source>
</evidence>
<dbReference type="AlphaFoldDB" id="C5L7Q8"/>
<keyword evidence="9" id="KW-1185">Reference proteome</keyword>
<feature type="coiled-coil region" evidence="5">
    <location>
        <begin position="277"/>
        <end position="333"/>
    </location>
</feature>
<dbReference type="GO" id="GO:0004519">
    <property type="term" value="F:endonuclease activity"/>
    <property type="evidence" value="ECO:0007669"/>
    <property type="project" value="UniProtKB-KW"/>
</dbReference>
<name>C5L7Q8_PERM5</name>
<keyword evidence="5" id="KW-0175">Coiled coil</keyword>